<organism evidence="2 3">
    <name type="scientific">Metapseudomonas boanensis</name>
    <dbReference type="NCBI Taxonomy" id="2822138"/>
    <lineage>
        <taxon>Bacteria</taxon>
        <taxon>Pseudomonadati</taxon>
        <taxon>Pseudomonadota</taxon>
        <taxon>Gammaproteobacteria</taxon>
        <taxon>Pseudomonadales</taxon>
        <taxon>Pseudomonadaceae</taxon>
        <taxon>Metapseudomonas</taxon>
    </lineage>
</organism>
<protein>
    <submittedName>
        <fullName evidence="2">Carbon storage regulator</fullName>
    </submittedName>
</protein>
<dbReference type="SUPFAM" id="SSF117130">
    <property type="entry name" value="CsrA-like"/>
    <property type="match status" value="1"/>
</dbReference>
<dbReference type="Pfam" id="PF02599">
    <property type="entry name" value="CsrA"/>
    <property type="match status" value="1"/>
</dbReference>
<dbReference type="EMBL" id="JAGTIS010000001">
    <property type="protein sequence ID" value="MBT8765293.1"/>
    <property type="molecule type" value="Genomic_DNA"/>
</dbReference>
<name>A0ABS5XDE0_9GAMM</name>
<proteinExistence type="predicted"/>
<dbReference type="Gene3D" id="2.60.40.4380">
    <property type="entry name" value="Translational regulator CsrA"/>
    <property type="match status" value="1"/>
</dbReference>
<dbReference type="Proteomes" id="UP001519667">
    <property type="component" value="Unassembled WGS sequence"/>
</dbReference>
<reference evidence="2 3" key="1">
    <citation type="submission" date="2021-04" db="EMBL/GenBank/DDBJ databases">
        <title>Pseudomonas boanensis sp. nov., a bacterium isolated from river water used for household purposes in Boane District, Mozambique.</title>
        <authorList>
            <person name="Nicklasson M."/>
            <person name="Martin-Rodriguez A.J."/>
            <person name="Thorell K."/>
            <person name="Neves L."/>
            <person name="Mussagy A."/>
            <person name="Rydberg H.A."/>
            <person name="Hernroth B."/>
            <person name="Svensson-Stadler L."/>
            <person name="Sjoling A."/>
        </authorList>
    </citation>
    <scope>NUCLEOTIDE SEQUENCE [LARGE SCALE GENOMIC DNA]</scope>
    <source>
        <strain evidence="2 3">DB1</strain>
    </source>
</reference>
<gene>
    <name evidence="2" type="ORF">J7302_03975</name>
</gene>
<dbReference type="RefSeq" id="WP_215370589.1">
    <property type="nucleotide sequence ID" value="NZ_JAGTIS010000001.1"/>
</dbReference>
<sequence length="53" mass="5872">MLVLTRHVGETIRINHNVTVRIMAAIGDKAVLGIAAPKAIRLRKWEVSTPPRT</sequence>
<keyword evidence="3" id="KW-1185">Reference proteome</keyword>
<evidence type="ECO:0000313" key="2">
    <source>
        <dbReference type="EMBL" id="MBT8765293.1"/>
    </source>
</evidence>
<accession>A0ABS5XDE0</accession>
<dbReference type="InterPro" id="IPR036107">
    <property type="entry name" value="CsrA_sf"/>
</dbReference>
<evidence type="ECO:0000256" key="1">
    <source>
        <dbReference type="ARBA" id="ARBA00023159"/>
    </source>
</evidence>
<comment type="caution">
    <text evidence="2">The sequence shown here is derived from an EMBL/GenBank/DDBJ whole genome shotgun (WGS) entry which is preliminary data.</text>
</comment>
<dbReference type="InterPro" id="IPR003751">
    <property type="entry name" value="CsrA"/>
</dbReference>
<evidence type="ECO:0000313" key="3">
    <source>
        <dbReference type="Proteomes" id="UP001519667"/>
    </source>
</evidence>
<keyword evidence="1" id="KW-0010">Activator</keyword>